<comment type="caution">
    <text evidence="2">The sequence shown here is derived from an EMBL/GenBank/DDBJ whole genome shotgun (WGS) entry which is preliminary data.</text>
</comment>
<evidence type="ECO:0000256" key="1">
    <source>
        <dbReference type="SAM" id="MobiDB-lite"/>
    </source>
</evidence>
<keyword evidence="3" id="KW-1185">Reference proteome</keyword>
<evidence type="ECO:0000313" key="3">
    <source>
        <dbReference type="Proteomes" id="UP000289886"/>
    </source>
</evidence>
<protein>
    <submittedName>
        <fullName evidence="2">Uncharacterized protein</fullName>
    </submittedName>
</protein>
<name>A0A444U3J5_ACIRT</name>
<reference evidence="2 3" key="1">
    <citation type="submission" date="2019-01" db="EMBL/GenBank/DDBJ databases">
        <title>Draft Genome and Complete Hox-Cluster Characterization of the Sterlet Sturgeon (Acipenser ruthenus).</title>
        <authorList>
            <person name="Wei Q."/>
        </authorList>
    </citation>
    <scope>NUCLEOTIDE SEQUENCE [LARGE SCALE GENOMIC DNA]</scope>
    <source>
        <strain evidence="2">WHYD16114868_AA</strain>
        <tissue evidence="2">Blood</tissue>
    </source>
</reference>
<sequence>MRDLCCQFRPAAVKQFALLGLLGQDNISIHISLGCSPEDEVVRETVTLVTACDKQTETNRPFEESSSSGEDSEATPSDSPSQRFSAGIAFHTGVEMVREVVQRRH</sequence>
<accession>A0A444U3J5</accession>
<organism evidence="2 3">
    <name type="scientific">Acipenser ruthenus</name>
    <name type="common">Sterlet sturgeon</name>
    <dbReference type="NCBI Taxonomy" id="7906"/>
    <lineage>
        <taxon>Eukaryota</taxon>
        <taxon>Metazoa</taxon>
        <taxon>Chordata</taxon>
        <taxon>Craniata</taxon>
        <taxon>Vertebrata</taxon>
        <taxon>Euteleostomi</taxon>
        <taxon>Actinopterygii</taxon>
        <taxon>Chondrostei</taxon>
        <taxon>Acipenseriformes</taxon>
        <taxon>Acipenseridae</taxon>
        <taxon>Acipenser</taxon>
    </lineage>
</organism>
<gene>
    <name evidence="2" type="ORF">EOD39_8591</name>
</gene>
<proteinExistence type="predicted"/>
<feature type="compositionally biased region" description="Polar residues" evidence="1">
    <location>
        <begin position="74"/>
        <end position="84"/>
    </location>
</feature>
<dbReference type="Proteomes" id="UP000289886">
    <property type="component" value="Unassembled WGS sequence"/>
</dbReference>
<feature type="region of interest" description="Disordered" evidence="1">
    <location>
        <begin position="55"/>
        <end position="85"/>
    </location>
</feature>
<dbReference type="EMBL" id="SCEB01215414">
    <property type="protein sequence ID" value="RXM29689.1"/>
    <property type="molecule type" value="Genomic_DNA"/>
</dbReference>
<evidence type="ECO:0000313" key="2">
    <source>
        <dbReference type="EMBL" id="RXM29689.1"/>
    </source>
</evidence>
<dbReference type="AlphaFoldDB" id="A0A444U3J5"/>